<protein>
    <submittedName>
        <fullName evidence="6">BMC domain-containing protein</fullName>
    </submittedName>
</protein>
<dbReference type="InterPro" id="IPR044872">
    <property type="entry name" value="CcmK/CsoS1_BMC"/>
</dbReference>
<dbReference type="CDD" id="cd07045">
    <property type="entry name" value="BMC_CcmK_like"/>
    <property type="match status" value="1"/>
</dbReference>
<evidence type="ECO:0000313" key="6">
    <source>
        <dbReference type="EMBL" id="SUQ14432.1"/>
    </source>
</evidence>
<comment type="similarity">
    <text evidence="1">Belongs to the bacterial microcompartments protein family. CsoS1 subfamily.</text>
</comment>
<name>A0A315ZZ40_9FIRM</name>
<evidence type="ECO:0000259" key="5">
    <source>
        <dbReference type="PROSITE" id="PS51930"/>
    </source>
</evidence>
<sequence length="174" mass="18173">MAEEKKSTGEEQAPGTSKPEEAAKKSTAKSTSAVKGTAGKTKAASTKKTTTAKAPAKTVQRVKQTAQQVEQVEEIQLKEEKRMSQEALGMVETRGLVASIEAADTMLKAANVVLVGTEKIGSGLVTIMVRGDVGAVKSAVESGAEAAGRLGELVATHVIPRPHNDVEKILPQVK</sequence>
<dbReference type="InterPro" id="IPR037233">
    <property type="entry name" value="CcmK-like_sf"/>
</dbReference>
<feature type="region of interest" description="Disordered" evidence="4">
    <location>
        <begin position="1"/>
        <end position="65"/>
    </location>
</feature>
<dbReference type="Proteomes" id="UP000254051">
    <property type="component" value="Unassembled WGS sequence"/>
</dbReference>
<accession>A0A315ZZ40</accession>
<dbReference type="InterPro" id="IPR020808">
    <property type="entry name" value="Bact_microcomp_CS"/>
</dbReference>
<evidence type="ECO:0000256" key="4">
    <source>
        <dbReference type="SAM" id="MobiDB-lite"/>
    </source>
</evidence>
<dbReference type="SUPFAM" id="SSF143414">
    <property type="entry name" value="CcmK-like"/>
    <property type="match status" value="1"/>
</dbReference>
<keyword evidence="3" id="KW-1283">Bacterial microcompartment</keyword>
<proteinExistence type="inferred from homology"/>
<dbReference type="PROSITE" id="PS51930">
    <property type="entry name" value="BMC_2"/>
    <property type="match status" value="1"/>
</dbReference>
<dbReference type="InterPro" id="IPR050575">
    <property type="entry name" value="BMC_shell"/>
</dbReference>
<evidence type="ECO:0000313" key="7">
    <source>
        <dbReference type="Proteomes" id="UP000254051"/>
    </source>
</evidence>
<organism evidence="6 7">
    <name type="scientific">Faecalicatena contorta</name>
    <dbReference type="NCBI Taxonomy" id="39482"/>
    <lineage>
        <taxon>Bacteria</taxon>
        <taxon>Bacillati</taxon>
        <taxon>Bacillota</taxon>
        <taxon>Clostridia</taxon>
        <taxon>Lachnospirales</taxon>
        <taxon>Lachnospiraceae</taxon>
        <taxon>Faecalicatena</taxon>
    </lineage>
</organism>
<keyword evidence="7" id="KW-1185">Reference proteome</keyword>
<dbReference type="GO" id="GO:0031469">
    <property type="term" value="C:bacterial microcompartment"/>
    <property type="evidence" value="ECO:0007669"/>
    <property type="project" value="UniProtKB-SubCell"/>
</dbReference>
<reference evidence="7" key="1">
    <citation type="submission" date="2017-07" db="EMBL/GenBank/DDBJ databases">
        <authorList>
            <person name="Varghese N."/>
            <person name="Submissions S."/>
        </authorList>
    </citation>
    <scope>NUCLEOTIDE SEQUENCE [LARGE SCALE GENOMIC DNA]</scope>
    <source>
        <strain evidence="7">NLAE-zl-C134</strain>
    </source>
</reference>
<dbReference type="EMBL" id="UHJJ01000006">
    <property type="protein sequence ID" value="SUQ14432.1"/>
    <property type="molecule type" value="Genomic_DNA"/>
</dbReference>
<dbReference type="PROSITE" id="PS01139">
    <property type="entry name" value="BMC_1"/>
    <property type="match status" value="1"/>
</dbReference>
<dbReference type="PANTHER" id="PTHR33941">
    <property type="entry name" value="PROPANEDIOL UTILIZATION PROTEIN PDUA"/>
    <property type="match status" value="1"/>
</dbReference>
<dbReference type="SMART" id="SM00877">
    <property type="entry name" value="BMC"/>
    <property type="match status" value="1"/>
</dbReference>
<evidence type="ECO:0000256" key="1">
    <source>
        <dbReference type="ARBA" id="ARBA00023780"/>
    </source>
</evidence>
<feature type="domain" description="BMC" evidence="5">
    <location>
        <begin position="87"/>
        <end position="171"/>
    </location>
</feature>
<dbReference type="AlphaFoldDB" id="A0A315ZZ40"/>
<dbReference type="Pfam" id="PF00936">
    <property type="entry name" value="BMC"/>
    <property type="match status" value="1"/>
</dbReference>
<evidence type="ECO:0000256" key="2">
    <source>
        <dbReference type="ARBA" id="ARBA00024322"/>
    </source>
</evidence>
<comment type="subcellular location">
    <subcellularLocation>
        <location evidence="2">Bacterial microcompartment</location>
    </subcellularLocation>
</comment>
<feature type="compositionally biased region" description="Low complexity" evidence="4">
    <location>
        <begin position="28"/>
        <end position="59"/>
    </location>
</feature>
<evidence type="ECO:0000256" key="3">
    <source>
        <dbReference type="ARBA" id="ARBA00024446"/>
    </source>
</evidence>
<dbReference type="InterPro" id="IPR000249">
    <property type="entry name" value="BMC_dom"/>
</dbReference>
<gene>
    <name evidence="6" type="ORF">SAMN05216529_106124</name>
</gene>
<dbReference type="Gene3D" id="3.30.70.1710">
    <property type="match status" value="1"/>
</dbReference>
<dbReference type="PANTHER" id="PTHR33941:SF11">
    <property type="entry name" value="BACTERIAL MICROCOMPARTMENT SHELL PROTEIN PDUJ"/>
    <property type="match status" value="1"/>
</dbReference>